<dbReference type="GO" id="GO:0005634">
    <property type="term" value="C:nucleus"/>
    <property type="evidence" value="ECO:0007669"/>
    <property type="project" value="UniProtKB-SubCell"/>
</dbReference>
<evidence type="ECO:0000256" key="1">
    <source>
        <dbReference type="ARBA" id="ARBA00001968"/>
    </source>
</evidence>
<dbReference type="InterPro" id="IPR045249">
    <property type="entry name" value="HARBI1-like"/>
</dbReference>
<dbReference type="PANTHER" id="PTHR22930:SF85">
    <property type="entry name" value="GH03217P-RELATED"/>
    <property type="match status" value="1"/>
</dbReference>
<comment type="similarity">
    <text evidence="3">Belongs to the HARBI1 family.</text>
</comment>
<organism evidence="9 10">
    <name type="scientific">Littorina saxatilis</name>
    <dbReference type="NCBI Taxonomy" id="31220"/>
    <lineage>
        <taxon>Eukaryota</taxon>
        <taxon>Metazoa</taxon>
        <taxon>Spiralia</taxon>
        <taxon>Lophotrochozoa</taxon>
        <taxon>Mollusca</taxon>
        <taxon>Gastropoda</taxon>
        <taxon>Caenogastropoda</taxon>
        <taxon>Littorinimorpha</taxon>
        <taxon>Littorinoidea</taxon>
        <taxon>Littorinidae</taxon>
        <taxon>Littorina</taxon>
    </lineage>
</organism>
<dbReference type="AlphaFoldDB" id="A0AAN9G197"/>
<proteinExistence type="inferred from homology"/>
<evidence type="ECO:0000256" key="3">
    <source>
        <dbReference type="ARBA" id="ARBA00006958"/>
    </source>
</evidence>
<evidence type="ECO:0000256" key="2">
    <source>
        <dbReference type="ARBA" id="ARBA00004123"/>
    </source>
</evidence>
<comment type="caution">
    <text evidence="9">The sequence shown here is derived from an EMBL/GenBank/DDBJ whole genome shotgun (WGS) entry which is preliminary data.</text>
</comment>
<comment type="subcellular location">
    <subcellularLocation>
        <location evidence="2">Nucleus</location>
    </subcellularLocation>
</comment>
<evidence type="ECO:0000313" key="10">
    <source>
        <dbReference type="Proteomes" id="UP001374579"/>
    </source>
</evidence>
<keyword evidence="7" id="KW-0539">Nucleus</keyword>
<accession>A0AAN9G197</accession>
<dbReference type="InterPro" id="IPR027806">
    <property type="entry name" value="HARBI1_dom"/>
</dbReference>
<keyword evidence="6" id="KW-0378">Hydrolase</keyword>
<dbReference type="GO" id="GO:0046872">
    <property type="term" value="F:metal ion binding"/>
    <property type="evidence" value="ECO:0007669"/>
    <property type="project" value="UniProtKB-KW"/>
</dbReference>
<dbReference type="EMBL" id="JBAMIC010000024">
    <property type="protein sequence ID" value="KAK7090305.1"/>
    <property type="molecule type" value="Genomic_DNA"/>
</dbReference>
<evidence type="ECO:0000256" key="7">
    <source>
        <dbReference type="ARBA" id="ARBA00023242"/>
    </source>
</evidence>
<name>A0AAN9G197_9CAEN</name>
<protein>
    <recommendedName>
        <fullName evidence="8">DDE Tnp4 domain-containing protein</fullName>
    </recommendedName>
</protein>
<evidence type="ECO:0000256" key="6">
    <source>
        <dbReference type="ARBA" id="ARBA00022801"/>
    </source>
</evidence>
<sequence length="319" mass="36806">MAANLLLLDELFFSDDSDAEYAYNMECECFLPSLLREEHTKVENYLEEVVPRFSHAQFRRTLRVSRRVFDYLLDTLQLYTADGHHGGREPVSDRKKLAVFLRYVGSKSTLFELAQQFNITEYSVIRARQEVTEALLRLLPTVITWPQPQEFAEISREVSEFGQYTFPGIVGFLDGSHIPIWKPRVPNPDAYFNRKKYHSVNMQAVCREDLRFTDVSVGCPGRMHDARALRMSSLWNAGYALCGQGAYHVLADAAYPLTSWMLTPYRNTGHLTPAEQHFKTAHSSKRQTIERAFGVLKKRFPLLRRCIEMVSVENIKCLP</sequence>
<evidence type="ECO:0000313" key="9">
    <source>
        <dbReference type="EMBL" id="KAK7090305.1"/>
    </source>
</evidence>
<evidence type="ECO:0000256" key="4">
    <source>
        <dbReference type="ARBA" id="ARBA00022722"/>
    </source>
</evidence>
<dbReference type="Pfam" id="PF13359">
    <property type="entry name" value="DDE_Tnp_4"/>
    <property type="match status" value="1"/>
</dbReference>
<evidence type="ECO:0000256" key="5">
    <source>
        <dbReference type="ARBA" id="ARBA00022723"/>
    </source>
</evidence>
<feature type="domain" description="DDE Tnp4" evidence="8">
    <location>
        <begin position="173"/>
        <end position="309"/>
    </location>
</feature>
<comment type="cofactor">
    <cofactor evidence="1">
        <name>a divalent metal cation</name>
        <dbReference type="ChEBI" id="CHEBI:60240"/>
    </cofactor>
</comment>
<dbReference type="GO" id="GO:0016787">
    <property type="term" value="F:hydrolase activity"/>
    <property type="evidence" value="ECO:0007669"/>
    <property type="project" value="UniProtKB-KW"/>
</dbReference>
<reference evidence="9 10" key="1">
    <citation type="submission" date="2024-02" db="EMBL/GenBank/DDBJ databases">
        <title>Chromosome-scale genome assembly of the rough periwinkle Littorina saxatilis.</title>
        <authorList>
            <person name="De Jode A."/>
            <person name="Faria R."/>
            <person name="Formenti G."/>
            <person name="Sims Y."/>
            <person name="Smith T.P."/>
            <person name="Tracey A."/>
            <person name="Wood J.M.D."/>
            <person name="Zagrodzka Z.B."/>
            <person name="Johannesson K."/>
            <person name="Butlin R.K."/>
            <person name="Leder E.H."/>
        </authorList>
    </citation>
    <scope>NUCLEOTIDE SEQUENCE [LARGE SCALE GENOMIC DNA]</scope>
    <source>
        <strain evidence="9">Snail1</strain>
        <tissue evidence="9">Muscle</tissue>
    </source>
</reference>
<keyword evidence="4" id="KW-0540">Nuclease</keyword>
<evidence type="ECO:0000259" key="8">
    <source>
        <dbReference type="Pfam" id="PF13359"/>
    </source>
</evidence>
<dbReference type="GO" id="GO:0004518">
    <property type="term" value="F:nuclease activity"/>
    <property type="evidence" value="ECO:0007669"/>
    <property type="project" value="UniProtKB-KW"/>
</dbReference>
<keyword evidence="5" id="KW-0479">Metal-binding</keyword>
<keyword evidence="10" id="KW-1185">Reference proteome</keyword>
<dbReference type="PANTHER" id="PTHR22930">
    <property type="match status" value="1"/>
</dbReference>
<gene>
    <name evidence="9" type="ORF">V1264_010120</name>
</gene>
<dbReference type="Proteomes" id="UP001374579">
    <property type="component" value="Unassembled WGS sequence"/>
</dbReference>